<dbReference type="EMBL" id="FOSZ01000004">
    <property type="protein sequence ID" value="SFL04895.1"/>
    <property type="molecule type" value="Genomic_DNA"/>
</dbReference>
<dbReference type="RefSeq" id="WP_139216191.1">
    <property type="nucleotide sequence ID" value="NZ_FOSZ01000004.1"/>
</dbReference>
<gene>
    <name evidence="1" type="ORF">SAMN04488036_104280</name>
</gene>
<dbReference type="AlphaFoldDB" id="A0A1I4EGK7"/>
<evidence type="ECO:0000313" key="1">
    <source>
        <dbReference type="EMBL" id="SFL04895.1"/>
    </source>
</evidence>
<accession>A0A1I4EGK7</accession>
<dbReference type="Proteomes" id="UP000198851">
    <property type="component" value="Unassembled WGS sequence"/>
</dbReference>
<dbReference type="OrthoDB" id="547419at2"/>
<dbReference type="SUPFAM" id="SSF52540">
    <property type="entry name" value="P-loop containing nucleoside triphosphate hydrolases"/>
    <property type="match status" value="1"/>
</dbReference>
<dbReference type="InterPro" id="IPR027417">
    <property type="entry name" value="P-loop_NTPase"/>
</dbReference>
<organism evidence="1 2">
    <name type="scientific">Shimia haliotis</name>
    <dbReference type="NCBI Taxonomy" id="1280847"/>
    <lineage>
        <taxon>Bacteria</taxon>
        <taxon>Pseudomonadati</taxon>
        <taxon>Pseudomonadota</taxon>
        <taxon>Alphaproteobacteria</taxon>
        <taxon>Rhodobacterales</taxon>
        <taxon>Roseobacteraceae</taxon>
    </lineage>
</organism>
<keyword evidence="2" id="KW-1185">Reference proteome</keyword>
<reference evidence="2" key="1">
    <citation type="submission" date="2016-10" db="EMBL/GenBank/DDBJ databases">
        <authorList>
            <person name="Varghese N."/>
            <person name="Submissions S."/>
        </authorList>
    </citation>
    <scope>NUCLEOTIDE SEQUENCE [LARGE SCALE GENOMIC DNA]</scope>
    <source>
        <strain evidence="2">DSM 28453</strain>
    </source>
</reference>
<protein>
    <recommendedName>
        <fullName evidence="3">Sulfotransferase family protein</fullName>
    </recommendedName>
</protein>
<evidence type="ECO:0008006" key="3">
    <source>
        <dbReference type="Google" id="ProtNLM"/>
    </source>
</evidence>
<dbReference type="STRING" id="1280847.SAMN04488036_104280"/>
<sequence>MTFENVILHIGRHKSGTSSLQHWLALSRGRLSEVGVLYPHTGAPNRIAHHRIAGALREKAFGDVVRLVEGIRQEQAGEDTLLLSSEAFQNLDDMDGLQYMLAHLGAQKVTVICYVREHLDYAVSAYRQMIQAQSKSPSFSKYCYRFQGMTPFFERWRSVGDLHLAWYHRDLLKNGDIIEDFCERAGLPFQERNLEDRNPSIGGNLLVYKLFSNRMKVEGLKYEALRKLALEEPSFRAPFFVPDEAAAELRAQSRYNATVEAELGAAPVRSWECHKPLPDLETLEGDFDRISVATGTKFDSDMLTKAGRSHRVFSLTPELAK</sequence>
<proteinExistence type="predicted"/>
<name>A0A1I4EGK7_9RHOB</name>
<dbReference type="Gene3D" id="3.40.50.300">
    <property type="entry name" value="P-loop containing nucleotide triphosphate hydrolases"/>
    <property type="match status" value="1"/>
</dbReference>
<evidence type="ECO:0000313" key="2">
    <source>
        <dbReference type="Proteomes" id="UP000198851"/>
    </source>
</evidence>